<dbReference type="Pfam" id="PF16266">
    <property type="entry name" value="DUF4919"/>
    <property type="match status" value="1"/>
</dbReference>
<keyword evidence="2" id="KW-1185">Reference proteome</keyword>
<organism evidence="1 2">
    <name type="scientific">Flavobacterium keumense</name>
    <dbReference type="NCBI Taxonomy" id="1306518"/>
    <lineage>
        <taxon>Bacteria</taxon>
        <taxon>Pseudomonadati</taxon>
        <taxon>Bacteroidota</taxon>
        <taxon>Flavobacteriia</taxon>
        <taxon>Flavobacteriales</taxon>
        <taxon>Flavobacteriaceae</taxon>
        <taxon>Flavobacterium</taxon>
    </lineage>
</organism>
<reference evidence="1 2" key="2">
    <citation type="submission" date="2023-06" db="EMBL/GenBank/DDBJ databases">
        <title>Complete Genome Sequence of Flavobacterium keumense K3R-10.</title>
        <authorList>
            <person name="Jeong H."/>
            <person name="Jhang S.Y."/>
            <person name="Kim J.N."/>
        </authorList>
    </citation>
    <scope>NUCLEOTIDE SEQUENCE [LARGE SCALE GENOMIC DNA]</scope>
    <source>
        <strain evidence="1 2">K3R-10</strain>
    </source>
</reference>
<dbReference type="EMBL" id="CP092332">
    <property type="protein sequence ID" value="WGK95022.1"/>
    <property type="molecule type" value="Genomic_DNA"/>
</dbReference>
<gene>
    <name evidence="1" type="ORF">MG292_02000</name>
</gene>
<evidence type="ECO:0000313" key="1">
    <source>
        <dbReference type="EMBL" id="WGK95022.1"/>
    </source>
</evidence>
<dbReference type="InterPro" id="IPR032578">
    <property type="entry name" value="DUF4919"/>
</dbReference>
<name>A0ABY8N9W5_9FLAO</name>
<protein>
    <submittedName>
        <fullName evidence="1">DUF4919 domain-containing protein</fullName>
    </submittedName>
</protein>
<reference evidence="1 2" key="1">
    <citation type="submission" date="2022-02" db="EMBL/GenBank/DDBJ databases">
        <authorList>
            <person name="Cha I.-T."/>
            <person name="Lee K.-E."/>
            <person name="Park S.-J."/>
        </authorList>
    </citation>
    <scope>NUCLEOTIDE SEQUENCE [LARGE SCALE GENOMIC DNA]</scope>
    <source>
        <strain evidence="1 2">K3R-10</strain>
    </source>
</reference>
<dbReference type="RefSeq" id="WP_264534364.1">
    <property type="nucleotide sequence ID" value="NZ_CP092332.1"/>
</dbReference>
<proteinExistence type="predicted"/>
<dbReference type="Proteomes" id="UP001232117">
    <property type="component" value="Chromosome"/>
</dbReference>
<accession>A0ABY8N9W5</accession>
<evidence type="ECO:0000313" key="2">
    <source>
        <dbReference type="Proteomes" id="UP001232117"/>
    </source>
</evidence>
<sequence>MKNLIPIILFLTPFSVFSQKLEFAPPKYESIETEIKNQKSKFYYPILLDKLITNDSTLTVEDYYYLYYGFVFQKEYKPYARNTVEEKLTKYFQKPEIDSKDYDIIIQIISESINLLPFDLRQLNMLAYVYHLKGDEIMAKKISTRFHRILETILASGDGEKCETGFHVIYIQDEYVILNFFQMRPISQSLIGNCDYQSFEKGKYKKEGMYFNIQKMFESGIR</sequence>